<keyword evidence="7" id="KW-0326">Glycosidase</keyword>
<feature type="region of interest" description="Disordered" evidence="10">
    <location>
        <begin position="359"/>
        <end position="381"/>
    </location>
</feature>
<sequence>MRTSVIIPTHNKAEYLNLVLASLVSQTEAPDEIVIINDGSSDHTLDVIRNYIDRLPIRVRSQACGGRAAARNAGLEEATGDLIILCDDDRIAAPDFVEQHRAALQRDPSVICIGWKKRALTIWRNALPLIPTDYERLSVSAGFSFPYLPDDTWQALISPRQIMNDFDEFLKLWVMGDEIDNSPGEPSLCAELMPWIWGTTANMSFDRRYGKEAVFDETYKGWGVEDVDFCLNLIQQGRHISFENSAVNYHQIHKLGDAGLREAKAERMHQANINLNYFCEKHRTLEAHLYRRVQQGMKPHEAAAILLTARQDSSGILTEELRTIYALQTFSNEDCGDLKSISGNDLWALDRVQEYLWDDEQSQRQPVPATQSRSGRMQPARPRIAGLMQKLPTTHKWWTPMLWQAEEKQFCERMYALPLCFQATKSGMKIGYPRAVQITPDNRTFELPFLHDLTLRLAEDEAVSFGVQDYSDRTVDVVWEGKNQRMTMRAVQGCPSVHFWFEGPSHLDISFEHTTHFSACPDDQAIIATSKDVQYLICYKGCSWECKDNKTLGVRGVKHDSAVTIHVLPDLEGTLLKHFLLQGTRRPVDKGFEWEVDHSEKRVQMHFAMHNDDESQSGGFLQALLPHQWRRSSGLVALGHYASARGLMTLVDVTEFSVDMKKRSFLPYLPPIVDATAHTYQLIDDAHTASATTALWQRPLEGDSSDDGYWAGKALVRLADMANTARHVGHDSAVQHFIETIKYKLESYFEMRDQTGFYYDKQWTTLLFTPCSVHGVAEHMNDHIYYYGYFLRAAAAVGLHDRAWINRPEIKTVLLKIIGDVANPERDSTLFPFMRCFDAYSGHSWGNGSGAYSQGLNAEPSSESINFAASVALLGGLLEDQKIQDLGIMLYTAECETTLDYWFNRWDDSFPDNFAQPFVGMLWSSGASCRSWFDVRPTEALGVNLLPIQASSTYLYGNPHLQAVLNKIYADWDHNGPRWGNVMAMTQALTNTSAAQATIDRFSESELTEWSLHPGTVQLWIATLAKLGEPVESITCNLPFYAVFEKNGKRNYWAFNPGKEPVDAFFSDGFQLLIQPGIDATGWHPNLREPTSEKEQHKPGVFVPMAGLLKADH</sequence>
<evidence type="ECO:0000313" key="14">
    <source>
        <dbReference type="Proteomes" id="UP000278332"/>
    </source>
</evidence>
<evidence type="ECO:0000256" key="2">
    <source>
        <dbReference type="ARBA" id="ARBA00010730"/>
    </source>
</evidence>
<dbReference type="Pfam" id="PF17652">
    <property type="entry name" value="Glyco_hydro81C"/>
    <property type="match status" value="1"/>
</dbReference>
<dbReference type="RefSeq" id="WP_122320713.1">
    <property type="nucleotide sequence ID" value="NZ_RBRY01000052.1"/>
</dbReference>
<organism evidence="13 14">
    <name type="scientific">Pseudomonas cichorii</name>
    <dbReference type="NCBI Taxonomy" id="36746"/>
    <lineage>
        <taxon>Bacteria</taxon>
        <taxon>Pseudomonadati</taxon>
        <taxon>Pseudomonadota</taxon>
        <taxon>Gammaproteobacteria</taxon>
        <taxon>Pseudomonadales</taxon>
        <taxon>Pseudomonadaceae</taxon>
        <taxon>Pseudomonas</taxon>
    </lineage>
</organism>
<dbReference type="Proteomes" id="UP000278332">
    <property type="component" value="Unassembled WGS sequence"/>
</dbReference>
<comment type="catalytic activity">
    <reaction evidence="1">
        <text>Hydrolysis of (1-&gt;3)-beta-D-glucosidic linkages in (1-&gt;3)-beta-D-glucans.</text>
        <dbReference type="EC" id="3.2.1.39"/>
    </reaction>
</comment>
<evidence type="ECO:0000256" key="5">
    <source>
        <dbReference type="ARBA" id="ARBA00022801"/>
    </source>
</evidence>
<keyword evidence="4" id="KW-0997">Cell inner membrane</keyword>
<dbReference type="PANTHER" id="PTHR31983">
    <property type="entry name" value="ENDO-1,3(4)-BETA-GLUCANASE 1"/>
    <property type="match status" value="1"/>
</dbReference>
<dbReference type="SUPFAM" id="SSF53448">
    <property type="entry name" value="Nucleotide-diphospho-sugar transferases"/>
    <property type="match status" value="1"/>
</dbReference>
<keyword evidence="4" id="KW-1003">Cell membrane</keyword>
<keyword evidence="5" id="KW-0378">Hydrolase</keyword>
<evidence type="ECO:0000259" key="11">
    <source>
        <dbReference type="Pfam" id="PF00535"/>
    </source>
</evidence>
<dbReference type="GO" id="GO:0052861">
    <property type="term" value="F:endo-1,3(4)-beta-glucanase activity"/>
    <property type="evidence" value="ECO:0007669"/>
    <property type="project" value="InterPro"/>
</dbReference>
<evidence type="ECO:0000256" key="4">
    <source>
        <dbReference type="ARBA" id="ARBA00022519"/>
    </source>
</evidence>
<dbReference type="InterPro" id="IPR029044">
    <property type="entry name" value="Nucleotide-diphossugar_trans"/>
</dbReference>
<comment type="similarity">
    <text evidence="2">Belongs to the glycosyl hydrolase 81 family.</text>
</comment>
<keyword evidence="9" id="KW-0624">Polysaccharide degradation</keyword>
<dbReference type="InterPro" id="IPR040720">
    <property type="entry name" value="GH81_C"/>
</dbReference>
<dbReference type="GO" id="GO:0071555">
    <property type="term" value="P:cell wall organization"/>
    <property type="evidence" value="ECO:0007669"/>
    <property type="project" value="UniProtKB-KW"/>
</dbReference>
<comment type="caution">
    <text evidence="13">The sequence shown here is derived from an EMBL/GenBank/DDBJ whole genome shotgun (WGS) entry which is preliminary data.</text>
</comment>
<evidence type="ECO:0000256" key="7">
    <source>
        <dbReference type="ARBA" id="ARBA00023295"/>
    </source>
</evidence>
<dbReference type="GO" id="GO:0042973">
    <property type="term" value="F:glucan endo-1,3-beta-D-glucosidase activity"/>
    <property type="evidence" value="ECO:0007669"/>
    <property type="project" value="UniProtKB-EC"/>
</dbReference>
<feature type="domain" description="Glycosyltransferase 2-like" evidence="11">
    <location>
        <begin position="4"/>
        <end position="119"/>
    </location>
</feature>
<dbReference type="CDD" id="cd00761">
    <property type="entry name" value="Glyco_tranf_GTA_type"/>
    <property type="match status" value="1"/>
</dbReference>
<keyword evidence="4" id="KW-0472">Membrane</keyword>
<protein>
    <recommendedName>
        <fullName evidence="3">glucan endo-1,3-beta-D-glucosidase</fullName>
        <ecNumber evidence="3">3.2.1.39</ecNumber>
    </recommendedName>
</protein>
<dbReference type="Pfam" id="PF00535">
    <property type="entry name" value="Glycos_transf_2"/>
    <property type="match status" value="1"/>
</dbReference>
<gene>
    <name evidence="13" type="ORF">ALP84_01367</name>
</gene>
<evidence type="ECO:0000256" key="10">
    <source>
        <dbReference type="SAM" id="MobiDB-lite"/>
    </source>
</evidence>
<dbReference type="PROSITE" id="PS52008">
    <property type="entry name" value="GH81"/>
    <property type="match status" value="1"/>
</dbReference>
<dbReference type="InterPro" id="IPR001173">
    <property type="entry name" value="Glyco_trans_2-like"/>
</dbReference>
<evidence type="ECO:0000256" key="6">
    <source>
        <dbReference type="ARBA" id="ARBA00023277"/>
    </source>
</evidence>
<keyword evidence="6" id="KW-0119">Carbohydrate metabolism</keyword>
<evidence type="ECO:0000259" key="12">
    <source>
        <dbReference type="Pfam" id="PF17652"/>
    </source>
</evidence>
<dbReference type="PANTHER" id="PTHR31983:SF0">
    <property type="entry name" value="GLUCAN ENDO-1,3-BETA-D-GLUCOSIDASE 2"/>
    <property type="match status" value="1"/>
</dbReference>
<evidence type="ECO:0000256" key="8">
    <source>
        <dbReference type="ARBA" id="ARBA00023316"/>
    </source>
</evidence>
<accession>A0A3M4W7L8</accession>
<dbReference type="EC" id="3.2.1.39" evidence="3"/>
<keyword evidence="8" id="KW-0961">Cell wall biogenesis/degradation</keyword>
<dbReference type="Gene3D" id="3.90.550.10">
    <property type="entry name" value="Spore Coat Polysaccharide Biosynthesis Protein SpsA, Chain A"/>
    <property type="match status" value="1"/>
</dbReference>
<proteinExistence type="inferred from homology"/>
<evidence type="ECO:0000256" key="3">
    <source>
        <dbReference type="ARBA" id="ARBA00012780"/>
    </source>
</evidence>
<evidence type="ECO:0000313" key="13">
    <source>
        <dbReference type="EMBL" id="RMR60006.1"/>
    </source>
</evidence>
<dbReference type="AlphaFoldDB" id="A0A3M4W7L8"/>
<feature type="domain" description="Glycosyl hydrolase family 81 C-terminal" evidence="12">
    <location>
        <begin position="702"/>
        <end position="1021"/>
    </location>
</feature>
<evidence type="ECO:0000256" key="9">
    <source>
        <dbReference type="ARBA" id="ARBA00023326"/>
    </source>
</evidence>
<feature type="compositionally biased region" description="Polar residues" evidence="10">
    <location>
        <begin position="363"/>
        <end position="375"/>
    </location>
</feature>
<dbReference type="InterPro" id="IPR005200">
    <property type="entry name" value="Endo-beta-glucanase"/>
</dbReference>
<dbReference type="EMBL" id="RBRY01000052">
    <property type="protein sequence ID" value="RMR60006.1"/>
    <property type="molecule type" value="Genomic_DNA"/>
</dbReference>
<dbReference type="GO" id="GO:0000272">
    <property type="term" value="P:polysaccharide catabolic process"/>
    <property type="evidence" value="ECO:0007669"/>
    <property type="project" value="UniProtKB-KW"/>
</dbReference>
<evidence type="ECO:0000256" key="1">
    <source>
        <dbReference type="ARBA" id="ARBA00000382"/>
    </source>
</evidence>
<reference evidence="13 14" key="1">
    <citation type="submission" date="2018-08" db="EMBL/GenBank/DDBJ databases">
        <title>Recombination of ecologically and evolutionarily significant loci maintains genetic cohesion in the Pseudomonas syringae species complex.</title>
        <authorList>
            <person name="Dillon M."/>
            <person name="Thakur S."/>
            <person name="Almeida R.N.D."/>
            <person name="Weir B.S."/>
            <person name="Guttman D.S."/>
        </authorList>
    </citation>
    <scope>NUCLEOTIDE SEQUENCE [LARGE SCALE GENOMIC DNA]</scope>
    <source>
        <strain evidence="13 14">ICMP 6917</strain>
    </source>
</reference>
<name>A0A3M4W7L8_PSECI</name>